<evidence type="ECO:0000256" key="2">
    <source>
        <dbReference type="ARBA" id="ARBA00007871"/>
    </source>
</evidence>
<keyword evidence="9" id="KW-0238">DNA-binding</keyword>
<keyword evidence="10" id="KW-0010">Activator</keyword>
<dbReference type="SMART" id="SM00529">
    <property type="entry name" value="HTH_DTXR"/>
    <property type="match status" value="1"/>
</dbReference>
<keyword evidence="12" id="KW-0464">Manganese</keyword>
<dbReference type="InterPro" id="IPR036388">
    <property type="entry name" value="WH-like_DNA-bd_sf"/>
</dbReference>
<evidence type="ECO:0000256" key="5">
    <source>
        <dbReference type="ARBA" id="ARBA00022490"/>
    </source>
</evidence>
<keyword evidence="6" id="KW-0678">Repressor</keyword>
<dbReference type="Pfam" id="PF01325">
    <property type="entry name" value="Fe_dep_repress"/>
    <property type="match status" value="1"/>
</dbReference>
<dbReference type="SUPFAM" id="SSF47979">
    <property type="entry name" value="Iron-dependent repressor protein, dimerization domain"/>
    <property type="match status" value="1"/>
</dbReference>
<name>A0A8J7RUH3_9BACT</name>
<protein>
    <recommendedName>
        <fullName evidence="4">Transcriptional regulator MntR</fullName>
    </recommendedName>
    <alternativeName>
        <fullName evidence="14">Manganese transport regulator</fullName>
    </alternativeName>
</protein>
<dbReference type="GO" id="GO:0005737">
    <property type="term" value="C:cytoplasm"/>
    <property type="evidence" value="ECO:0007669"/>
    <property type="project" value="UniProtKB-SubCell"/>
</dbReference>
<dbReference type="GO" id="GO:0003700">
    <property type="term" value="F:DNA-binding transcription factor activity"/>
    <property type="evidence" value="ECO:0007669"/>
    <property type="project" value="InterPro"/>
</dbReference>
<dbReference type="Pfam" id="PF04023">
    <property type="entry name" value="FeoA"/>
    <property type="match status" value="1"/>
</dbReference>
<evidence type="ECO:0000256" key="10">
    <source>
        <dbReference type="ARBA" id="ARBA00023159"/>
    </source>
</evidence>
<keyword evidence="11" id="KW-0804">Transcription</keyword>
<comment type="caution">
    <text evidence="16">The sequence shown here is derived from an EMBL/GenBank/DDBJ whole genome shotgun (WGS) entry which is preliminary data.</text>
</comment>
<dbReference type="AlphaFoldDB" id="A0A8J7RUH3"/>
<dbReference type="InterPro" id="IPR001367">
    <property type="entry name" value="Fe_dep_repressor"/>
</dbReference>
<keyword evidence="17" id="KW-1185">Reference proteome</keyword>
<dbReference type="EMBL" id="JAFIDN010000008">
    <property type="protein sequence ID" value="MBP3193197.1"/>
    <property type="molecule type" value="Genomic_DNA"/>
</dbReference>
<gene>
    <name evidence="16" type="ORF">NATSA_11020</name>
</gene>
<evidence type="ECO:0000256" key="6">
    <source>
        <dbReference type="ARBA" id="ARBA00022491"/>
    </source>
</evidence>
<dbReference type="Gene3D" id="2.30.30.90">
    <property type="match status" value="1"/>
</dbReference>
<evidence type="ECO:0000256" key="14">
    <source>
        <dbReference type="ARBA" id="ARBA00032593"/>
    </source>
</evidence>
<evidence type="ECO:0000256" key="9">
    <source>
        <dbReference type="ARBA" id="ARBA00023125"/>
    </source>
</evidence>
<evidence type="ECO:0000259" key="15">
    <source>
        <dbReference type="PROSITE" id="PS50944"/>
    </source>
</evidence>
<dbReference type="Proteomes" id="UP000673975">
    <property type="component" value="Unassembled WGS sequence"/>
</dbReference>
<dbReference type="GO" id="GO:0046983">
    <property type="term" value="F:protein dimerization activity"/>
    <property type="evidence" value="ECO:0007669"/>
    <property type="project" value="InterPro"/>
</dbReference>
<evidence type="ECO:0000256" key="4">
    <source>
        <dbReference type="ARBA" id="ARBA00022386"/>
    </source>
</evidence>
<dbReference type="InterPro" id="IPR008988">
    <property type="entry name" value="Transcriptional_repressor_C"/>
</dbReference>
<dbReference type="InterPro" id="IPR022687">
    <property type="entry name" value="HTH_DTXR"/>
</dbReference>
<dbReference type="PANTHER" id="PTHR33238:SF11">
    <property type="entry name" value="TRANSCRIPTIONAL REGULATOR MNTR"/>
    <property type="match status" value="1"/>
</dbReference>
<comment type="subunit">
    <text evidence="3">Homodimer.</text>
</comment>
<evidence type="ECO:0000256" key="12">
    <source>
        <dbReference type="ARBA" id="ARBA00023211"/>
    </source>
</evidence>
<reference evidence="16" key="1">
    <citation type="submission" date="2021-02" db="EMBL/GenBank/DDBJ databases">
        <title>Natronogracilivirga saccharolytica gen. nov. sp. nov. a new anaerobic, haloalkiliphilic carbohydrate-fermenting bacterium from soda lake and proposing of Cyclonatronumiaceae fam. nov. in the phylum Balneolaeota.</title>
        <authorList>
            <person name="Zhilina T.N."/>
            <person name="Sorokin D.Y."/>
            <person name="Zavarzina D.G."/>
            <person name="Toshchakov S.V."/>
            <person name="Kublanov I.V."/>
        </authorList>
    </citation>
    <scope>NUCLEOTIDE SEQUENCE</scope>
    <source>
        <strain evidence="16">Z-1702</strain>
    </source>
</reference>
<comment type="subcellular location">
    <subcellularLocation>
        <location evidence="1">Cytoplasm</location>
    </subcellularLocation>
</comment>
<dbReference type="GO" id="GO:0046914">
    <property type="term" value="F:transition metal ion binding"/>
    <property type="evidence" value="ECO:0007669"/>
    <property type="project" value="InterPro"/>
</dbReference>
<comment type="function">
    <text evidence="13">In the presence of manganese, represses expression of mntH and mntS. Up-regulates expression of mntP.</text>
</comment>
<keyword evidence="5" id="KW-0963">Cytoplasm</keyword>
<dbReference type="GO" id="GO:0003677">
    <property type="term" value="F:DNA binding"/>
    <property type="evidence" value="ECO:0007669"/>
    <property type="project" value="UniProtKB-KW"/>
</dbReference>
<dbReference type="InterPro" id="IPR038157">
    <property type="entry name" value="FeoA_core_dom"/>
</dbReference>
<dbReference type="PANTHER" id="PTHR33238">
    <property type="entry name" value="IRON (METAL) DEPENDENT REPRESSOR, DTXR FAMILY"/>
    <property type="match status" value="1"/>
</dbReference>
<dbReference type="SUPFAM" id="SSF46785">
    <property type="entry name" value="Winged helix' DNA-binding domain"/>
    <property type="match status" value="1"/>
</dbReference>
<dbReference type="Pfam" id="PF02742">
    <property type="entry name" value="Fe_dep_repr_C"/>
    <property type="match status" value="1"/>
</dbReference>
<dbReference type="Gene3D" id="1.10.10.10">
    <property type="entry name" value="Winged helix-like DNA-binding domain superfamily/Winged helix DNA-binding domain"/>
    <property type="match status" value="1"/>
</dbReference>
<evidence type="ECO:0000256" key="11">
    <source>
        <dbReference type="ARBA" id="ARBA00023163"/>
    </source>
</evidence>
<organism evidence="16 17">
    <name type="scientific">Natronogracilivirga saccharolytica</name>
    <dbReference type="NCBI Taxonomy" id="2812953"/>
    <lineage>
        <taxon>Bacteria</taxon>
        <taxon>Pseudomonadati</taxon>
        <taxon>Balneolota</taxon>
        <taxon>Balneolia</taxon>
        <taxon>Balneolales</taxon>
        <taxon>Cyclonatronaceae</taxon>
        <taxon>Natronogracilivirga</taxon>
    </lineage>
</organism>
<keyword evidence="8" id="KW-0805">Transcription regulation</keyword>
<sequence length="220" mass="25357">MAKEKPRLSESQEDYLKEIFKLRELNKKVTMQDLSRRLDVRPASVTGMIKRLVEMGLVLHEPYKGVRLTEVGEATALEVLRHHRLLELYLADHLNYSWDEIHDEAERLEHVISEKFEAAISELMGHPTHDPHGDPIPSADLQIPDSPELRPANTLKKNTAATIRRVMTQDKDILNMLSRLELTPEQAIEITETDQAGVRIKVNESQFFLPHSIARFLWVE</sequence>
<dbReference type="InterPro" id="IPR050536">
    <property type="entry name" value="DtxR_MntR_Metal-Reg"/>
</dbReference>
<dbReference type="InterPro" id="IPR007167">
    <property type="entry name" value="Fe-transptr_FeoA-like"/>
</dbReference>
<accession>A0A8J7RUH3</accession>
<comment type="similarity">
    <text evidence="2">Belongs to the DtxR/MntR family.</text>
</comment>
<evidence type="ECO:0000256" key="8">
    <source>
        <dbReference type="ARBA" id="ARBA00023015"/>
    </source>
</evidence>
<proteinExistence type="inferred from homology"/>
<evidence type="ECO:0000256" key="7">
    <source>
        <dbReference type="ARBA" id="ARBA00023004"/>
    </source>
</evidence>
<dbReference type="InterPro" id="IPR036390">
    <property type="entry name" value="WH_DNA-bd_sf"/>
</dbReference>
<evidence type="ECO:0000313" key="16">
    <source>
        <dbReference type="EMBL" id="MBP3193197.1"/>
    </source>
</evidence>
<evidence type="ECO:0000256" key="1">
    <source>
        <dbReference type="ARBA" id="ARBA00004496"/>
    </source>
</evidence>
<evidence type="ECO:0000256" key="13">
    <source>
        <dbReference type="ARBA" id="ARBA00025185"/>
    </source>
</evidence>
<dbReference type="RefSeq" id="WP_210512593.1">
    <property type="nucleotide sequence ID" value="NZ_JAFIDN010000008.1"/>
</dbReference>
<dbReference type="InterPro" id="IPR022689">
    <property type="entry name" value="Iron_dep_repressor"/>
</dbReference>
<keyword evidence="7" id="KW-0408">Iron</keyword>
<feature type="domain" description="HTH dtxR-type" evidence="15">
    <location>
        <begin position="8"/>
        <end position="69"/>
    </location>
</feature>
<dbReference type="SUPFAM" id="SSF50037">
    <property type="entry name" value="C-terminal domain of transcriptional repressors"/>
    <property type="match status" value="1"/>
</dbReference>
<evidence type="ECO:0000256" key="3">
    <source>
        <dbReference type="ARBA" id="ARBA00011738"/>
    </source>
</evidence>
<dbReference type="Gene3D" id="1.10.60.10">
    <property type="entry name" value="Iron dependent repressor, metal binding and dimerisation domain"/>
    <property type="match status" value="1"/>
</dbReference>
<dbReference type="PROSITE" id="PS50944">
    <property type="entry name" value="HTH_DTXR"/>
    <property type="match status" value="1"/>
</dbReference>
<evidence type="ECO:0000313" key="17">
    <source>
        <dbReference type="Proteomes" id="UP000673975"/>
    </source>
</evidence>
<dbReference type="InterPro" id="IPR036421">
    <property type="entry name" value="Fe_dep_repressor_sf"/>
</dbReference>